<gene>
    <name evidence="2" type="ORF">OSH07_01565</name>
</gene>
<dbReference type="RefSeq" id="WP_266336846.1">
    <property type="nucleotide sequence ID" value="NZ_JAPKNK010000001.1"/>
</dbReference>
<name>A0A9X3IIV3_9HYPH</name>
<evidence type="ECO:0000313" key="3">
    <source>
        <dbReference type="Proteomes" id="UP001144805"/>
    </source>
</evidence>
<evidence type="ECO:0000256" key="1">
    <source>
        <dbReference type="SAM" id="MobiDB-lite"/>
    </source>
</evidence>
<organism evidence="2 3">
    <name type="scientific">Kaistia nematophila</name>
    <dbReference type="NCBI Taxonomy" id="2994654"/>
    <lineage>
        <taxon>Bacteria</taxon>
        <taxon>Pseudomonadati</taxon>
        <taxon>Pseudomonadota</taxon>
        <taxon>Alphaproteobacteria</taxon>
        <taxon>Hyphomicrobiales</taxon>
        <taxon>Kaistiaceae</taxon>
        <taxon>Kaistia</taxon>
    </lineage>
</organism>
<evidence type="ECO:0000313" key="2">
    <source>
        <dbReference type="EMBL" id="MCX5567874.1"/>
    </source>
</evidence>
<accession>A0A9X3IIV3</accession>
<sequence>MSLGKKTKLPKKPTPPVAAFTDTRRPGVAAAEPNHRPVRLLELTVEERDELEPQQALVIDAVGRECFRGLTIAESLEFLTLRRLGLDNDDLNFLKLIQLGDLHEAAQKRFHAS</sequence>
<dbReference type="AlphaFoldDB" id="A0A9X3IIV3"/>
<reference evidence="2" key="1">
    <citation type="submission" date="2022-11" db="EMBL/GenBank/DDBJ databases">
        <title>Biodiversity and phylogenetic relationships of bacteria.</title>
        <authorList>
            <person name="Machado R.A.R."/>
            <person name="Bhat A."/>
            <person name="Loulou A."/>
            <person name="Kallel S."/>
        </authorList>
    </citation>
    <scope>NUCLEOTIDE SEQUENCE</scope>
    <source>
        <strain evidence="2">K-TC2</strain>
    </source>
</reference>
<dbReference type="EMBL" id="JAPKNK010000001">
    <property type="protein sequence ID" value="MCX5567874.1"/>
    <property type="molecule type" value="Genomic_DNA"/>
</dbReference>
<feature type="compositionally biased region" description="Basic residues" evidence="1">
    <location>
        <begin position="1"/>
        <end position="11"/>
    </location>
</feature>
<protein>
    <submittedName>
        <fullName evidence="2">Uncharacterized protein</fullName>
    </submittedName>
</protein>
<feature type="region of interest" description="Disordered" evidence="1">
    <location>
        <begin position="1"/>
        <end position="33"/>
    </location>
</feature>
<proteinExistence type="predicted"/>
<dbReference type="Proteomes" id="UP001144805">
    <property type="component" value="Unassembled WGS sequence"/>
</dbReference>
<comment type="caution">
    <text evidence="2">The sequence shown here is derived from an EMBL/GenBank/DDBJ whole genome shotgun (WGS) entry which is preliminary data.</text>
</comment>
<keyword evidence="3" id="KW-1185">Reference proteome</keyword>